<dbReference type="Pfam" id="PF18962">
    <property type="entry name" value="Por_Secre_tail"/>
    <property type="match status" value="1"/>
</dbReference>
<dbReference type="RefSeq" id="WP_219878801.1">
    <property type="nucleotide sequence ID" value="NZ_JAHYXK010000022.1"/>
</dbReference>
<dbReference type="Proteomes" id="UP000813018">
    <property type="component" value="Unassembled WGS sequence"/>
</dbReference>
<dbReference type="Gene3D" id="2.60.120.200">
    <property type="match status" value="1"/>
</dbReference>
<evidence type="ECO:0000313" key="3">
    <source>
        <dbReference type="EMBL" id="MBW7468928.1"/>
    </source>
</evidence>
<keyword evidence="1" id="KW-0732">Signal</keyword>
<name>A0ABS7CYN9_9BACT</name>
<evidence type="ECO:0000313" key="4">
    <source>
        <dbReference type="Proteomes" id="UP000813018"/>
    </source>
</evidence>
<dbReference type="EMBL" id="JAHYXK010000022">
    <property type="protein sequence ID" value="MBW7468928.1"/>
    <property type="molecule type" value="Genomic_DNA"/>
</dbReference>
<comment type="caution">
    <text evidence="3">The sequence shown here is derived from an EMBL/GenBank/DDBJ whole genome shotgun (WGS) entry which is preliminary data.</text>
</comment>
<evidence type="ECO:0000259" key="2">
    <source>
        <dbReference type="Pfam" id="PF18962"/>
    </source>
</evidence>
<dbReference type="InterPro" id="IPR026444">
    <property type="entry name" value="Secre_tail"/>
</dbReference>
<dbReference type="InterPro" id="IPR013320">
    <property type="entry name" value="ConA-like_dom_sf"/>
</dbReference>
<protein>
    <submittedName>
        <fullName evidence="3">T9SS type A sorting domain-containing protein</fullName>
    </submittedName>
</protein>
<feature type="chain" id="PRO_5045993727" evidence="1">
    <location>
        <begin position="35"/>
        <end position="362"/>
    </location>
</feature>
<sequence>MKNNYTTNLLKELKPKMRYVLGCCLLFTASHTFAQNDPWIIYNANELPDAFTESPFVTASVVPAASETQPAIVATEQSIISDSNVQGNNLLSFRINGNDAVNFPHTTFLWRQNFPTTPASPTAATVVVRAKGLEGFDRVFELDLDFNGYRETVYVINATETNPARVTFNVGRTSNTTLENLSLGENFNTKEWHTYRFTKDGATIKLFIDESETPVATSTVGASTVRNYFRIGDGSSGSTNGSHIDYIMWTVEGAYSPAQKALPAGTLTKLKSVDAASAKVSVYPNPVKGGQASLAIYLQASSDVSVQIFDLAGRKVGKSINFANMRAGQNEVALPVSGLKEGTYIYQISTNRFTTSQKLFVK</sequence>
<feature type="signal peptide" evidence="1">
    <location>
        <begin position="1"/>
        <end position="34"/>
    </location>
</feature>
<reference evidence="3 4" key="1">
    <citation type="journal article" date="2016" name="Int. J. Syst. Evol. Microbiol.">
        <title>Pontibacter aydingkolensis sp. nov., isolated from soil of a salt lake.</title>
        <authorList>
            <person name="Osman G."/>
            <person name="Zhang T."/>
            <person name="Lou K."/>
            <person name="Gao Y."/>
            <person name="Chang W."/>
            <person name="Lin Q."/>
            <person name="Yang H.M."/>
            <person name="Huo X.D."/>
            <person name="Wang N."/>
        </authorList>
    </citation>
    <scope>NUCLEOTIDE SEQUENCE [LARGE SCALE GENOMIC DNA]</scope>
    <source>
        <strain evidence="3 4">KACC 19255</strain>
    </source>
</reference>
<gene>
    <name evidence="3" type="ORF">K0O23_17765</name>
</gene>
<accession>A0ABS7CYN9</accession>
<proteinExistence type="predicted"/>
<keyword evidence="4" id="KW-1185">Reference proteome</keyword>
<feature type="domain" description="Secretion system C-terminal sorting" evidence="2">
    <location>
        <begin position="282"/>
        <end position="361"/>
    </location>
</feature>
<dbReference type="NCBIfam" id="TIGR04183">
    <property type="entry name" value="Por_Secre_tail"/>
    <property type="match status" value="1"/>
</dbReference>
<dbReference type="SUPFAM" id="SSF49899">
    <property type="entry name" value="Concanavalin A-like lectins/glucanases"/>
    <property type="match status" value="1"/>
</dbReference>
<evidence type="ECO:0000256" key="1">
    <source>
        <dbReference type="SAM" id="SignalP"/>
    </source>
</evidence>
<organism evidence="3 4">
    <name type="scientific">Pontibacter aydingkolensis</name>
    <dbReference type="NCBI Taxonomy" id="1911536"/>
    <lineage>
        <taxon>Bacteria</taxon>
        <taxon>Pseudomonadati</taxon>
        <taxon>Bacteroidota</taxon>
        <taxon>Cytophagia</taxon>
        <taxon>Cytophagales</taxon>
        <taxon>Hymenobacteraceae</taxon>
        <taxon>Pontibacter</taxon>
    </lineage>
</organism>